<dbReference type="AlphaFoldDB" id="A0A4Y2NP72"/>
<evidence type="ECO:0000313" key="3">
    <source>
        <dbReference type="Proteomes" id="UP000499080"/>
    </source>
</evidence>
<gene>
    <name evidence="2" type="ORF">AVEN_45349_1</name>
</gene>
<organism evidence="2 3">
    <name type="scientific">Araneus ventricosus</name>
    <name type="common">Orbweaver spider</name>
    <name type="synonym">Epeira ventricosa</name>
    <dbReference type="NCBI Taxonomy" id="182803"/>
    <lineage>
        <taxon>Eukaryota</taxon>
        <taxon>Metazoa</taxon>
        <taxon>Ecdysozoa</taxon>
        <taxon>Arthropoda</taxon>
        <taxon>Chelicerata</taxon>
        <taxon>Arachnida</taxon>
        <taxon>Araneae</taxon>
        <taxon>Araneomorphae</taxon>
        <taxon>Entelegynae</taxon>
        <taxon>Araneoidea</taxon>
        <taxon>Araneidae</taxon>
        <taxon>Araneus</taxon>
    </lineage>
</organism>
<name>A0A4Y2NP72_ARAVE</name>
<keyword evidence="3" id="KW-1185">Reference proteome</keyword>
<reference evidence="2 3" key="1">
    <citation type="journal article" date="2019" name="Sci. Rep.">
        <title>Orb-weaving spider Araneus ventricosus genome elucidates the spidroin gene catalogue.</title>
        <authorList>
            <person name="Kono N."/>
            <person name="Nakamura H."/>
            <person name="Ohtoshi R."/>
            <person name="Moran D.A.P."/>
            <person name="Shinohara A."/>
            <person name="Yoshida Y."/>
            <person name="Fujiwara M."/>
            <person name="Mori M."/>
            <person name="Tomita M."/>
            <person name="Arakawa K."/>
        </authorList>
    </citation>
    <scope>NUCLEOTIDE SEQUENCE [LARGE SCALE GENOMIC DNA]</scope>
</reference>
<comment type="caution">
    <text evidence="2">The sequence shown here is derived from an EMBL/GenBank/DDBJ whole genome shotgun (WGS) entry which is preliminary data.</text>
</comment>
<dbReference type="EMBL" id="BGPR01210033">
    <property type="protein sequence ID" value="GBN39526.1"/>
    <property type="molecule type" value="Genomic_DNA"/>
</dbReference>
<evidence type="ECO:0000313" key="2">
    <source>
        <dbReference type="EMBL" id="GBN39526.1"/>
    </source>
</evidence>
<accession>A0A4Y2NP72</accession>
<protein>
    <submittedName>
        <fullName evidence="2">Uncharacterized protein</fullName>
    </submittedName>
</protein>
<sequence length="140" mass="15537">MISLSYGDRGETKKNPSSFSENPVDCANVGFVRWFQMKNLGFKINPLLKPPSILCNFPISGFPFSSVRNTIPKCLSRRAADIPPLPFSPEIFLSLSPCCARPKNVFGPSAPKVHRHPLVQCPQVMPSIVLERDVAKRSAR</sequence>
<feature type="region of interest" description="Disordered" evidence="1">
    <location>
        <begin position="1"/>
        <end position="20"/>
    </location>
</feature>
<proteinExistence type="predicted"/>
<dbReference type="Proteomes" id="UP000499080">
    <property type="component" value="Unassembled WGS sequence"/>
</dbReference>
<evidence type="ECO:0000256" key="1">
    <source>
        <dbReference type="SAM" id="MobiDB-lite"/>
    </source>
</evidence>